<feature type="transmembrane region" description="Helical" evidence="10">
    <location>
        <begin position="80"/>
        <end position="99"/>
    </location>
</feature>
<dbReference type="Pfam" id="PF00001">
    <property type="entry name" value="7tm_1"/>
    <property type="match status" value="1"/>
</dbReference>
<feature type="transmembrane region" description="Helical" evidence="10">
    <location>
        <begin position="6"/>
        <end position="30"/>
    </location>
</feature>
<feature type="transmembrane region" description="Helical" evidence="10">
    <location>
        <begin position="182"/>
        <end position="204"/>
    </location>
</feature>
<dbReference type="InterPro" id="IPR017452">
    <property type="entry name" value="GPCR_Rhodpsn_7TM"/>
</dbReference>
<dbReference type="InterPro" id="IPR013312">
    <property type="entry name" value="GPR40-rel_orph"/>
</dbReference>
<keyword evidence="7 9" id="KW-0675">Receptor</keyword>
<dbReference type="AlphaFoldDB" id="A0A6J2W4N2"/>
<dbReference type="Proteomes" id="UP000504632">
    <property type="component" value="Chromosome 8"/>
</dbReference>
<dbReference type="GeneID" id="115819707"/>
<evidence type="ECO:0000313" key="13">
    <source>
        <dbReference type="RefSeq" id="XP_030639069.1"/>
    </source>
</evidence>
<organism evidence="12 13">
    <name type="scientific">Chanos chanos</name>
    <name type="common">Milkfish</name>
    <name type="synonym">Mugil chanos</name>
    <dbReference type="NCBI Taxonomy" id="29144"/>
    <lineage>
        <taxon>Eukaryota</taxon>
        <taxon>Metazoa</taxon>
        <taxon>Chordata</taxon>
        <taxon>Craniata</taxon>
        <taxon>Vertebrata</taxon>
        <taxon>Euteleostomi</taxon>
        <taxon>Actinopterygii</taxon>
        <taxon>Neopterygii</taxon>
        <taxon>Teleostei</taxon>
        <taxon>Ostariophysi</taxon>
        <taxon>Gonorynchiformes</taxon>
        <taxon>Chanidae</taxon>
        <taxon>Chanos</taxon>
    </lineage>
</organism>
<feature type="transmembrane region" description="Helical" evidence="10">
    <location>
        <begin position="42"/>
        <end position="60"/>
    </location>
</feature>
<evidence type="ECO:0000256" key="8">
    <source>
        <dbReference type="ARBA" id="ARBA00023224"/>
    </source>
</evidence>
<keyword evidence="4 10" id="KW-1133">Transmembrane helix</keyword>
<dbReference type="GO" id="GO:0071398">
    <property type="term" value="P:cellular response to fatty acid"/>
    <property type="evidence" value="ECO:0007669"/>
    <property type="project" value="TreeGrafter"/>
</dbReference>
<proteinExistence type="inferred from homology"/>
<feature type="transmembrane region" description="Helical" evidence="10">
    <location>
        <begin position="216"/>
        <end position="235"/>
    </location>
</feature>
<keyword evidence="12" id="KW-1185">Reference proteome</keyword>
<name>A0A6J2W4N2_CHACN</name>
<evidence type="ECO:0000256" key="4">
    <source>
        <dbReference type="ARBA" id="ARBA00022989"/>
    </source>
</evidence>
<keyword evidence="2" id="KW-1003">Cell membrane</keyword>
<evidence type="ECO:0000256" key="2">
    <source>
        <dbReference type="ARBA" id="ARBA00022475"/>
    </source>
</evidence>
<keyword evidence="6 10" id="KW-0472">Membrane</keyword>
<dbReference type="PANTHER" id="PTHR45822">
    <property type="entry name" value="FREE FATTY ACID RECEPTOR 2-RELATED"/>
    <property type="match status" value="1"/>
</dbReference>
<dbReference type="PROSITE" id="PS00237">
    <property type="entry name" value="G_PROTEIN_RECEP_F1_1"/>
    <property type="match status" value="1"/>
</dbReference>
<evidence type="ECO:0000256" key="7">
    <source>
        <dbReference type="ARBA" id="ARBA00023170"/>
    </source>
</evidence>
<evidence type="ECO:0000256" key="3">
    <source>
        <dbReference type="ARBA" id="ARBA00022692"/>
    </source>
</evidence>
<dbReference type="Gene3D" id="1.20.1070.10">
    <property type="entry name" value="Rhodopsin 7-helix transmembrane proteins"/>
    <property type="match status" value="1"/>
</dbReference>
<evidence type="ECO:0000313" key="12">
    <source>
        <dbReference type="Proteomes" id="UP000504632"/>
    </source>
</evidence>
<dbReference type="InterPro" id="IPR000276">
    <property type="entry name" value="GPCR_Rhodpsn"/>
</dbReference>
<dbReference type="PANTHER" id="PTHR45822:SF7">
    <property type="entry name" value="FREE FATTY ACID RECEPTOR 3-LIKE"/>
    <property type="match status" value="1"/>
</dbReference>
<reference evidence="13" key="1">
    <citation type="submission" date="2025-08" db="UniProtKB">
        <authorList>
            <consortium name="RefSeq"/>
        </authorList>
    </citation>
    <scope>IDENTIFICATION</scope>
</reference>
<accession>A0A6J2W4N2</accession>
<dbReference type="InParanoid" id="A0A6J2W4N2"/>
<dbReference type="PRINTS" id="PR01904">
    <property type="entry name" value="GPR40FAMILY"/>
</dbReference>
<dbReference type="PROSITE" id="PS50262">
    <property type="entry name" value="G_PROTEIN_RECEP_F1_2"/>
    <property type="match status" value="1"/>
</dbReference>
<sequence>MATYHVILSVYVLTFLIGMPANLLAFYAFVRKVLDKPTPTDVLLLNLTVSDLLFLFFLPLKMYEASNNMEWNLPRFLCSITTFVFFSTIYTSSLLLMAVSVDRYLCVAHPLQYKVRRKPLHGVIGCVIIWVTSTLHLCFIYIVEQPEKTSSAPLSSEVKHCYDNFTQEQLNVVLPMRLELCIVLYFIPLVVCTFCYFRFIFILNRASSLHPGKKKRAVGMAVGTLLVFVVCFMPYNITHVQGFITWNNVPWRSEALLLTTINTILDPVTFYFSSTAFQSNLKNLLSFKSKSGSTGNLMNPNQINRDIEGQANHPAVTISSDITPL</sequence>
<evidence type="ECO:0000256" key="9">
    <source>
        <dbReference type="RuleBase" id="RU000688"/>
    </source>
</evidence>
<dbReference type="PRINTS" id="PR00237">
    <property type="entry name" value="GPCRRHODOPSN"/>
</dbReference>
<comment type="subcellular location">
    <subcellularLocation>
        <location evidence="1">Cell membrane</location>
        <topology evidence="1">Multi-pass membrane protein</topology>
    </subcellularLocation>
</comment>
<evidence type="ECO:0000256" key="6">
    <source>
        <dbReference type="ARBA" id="ARBA00023136"/>
    </source>
</evidence>
<keyword evidence="3 9" id="KW-0812">Transmembrane</keyword>
<dbReference type="SUPFAM" id="SSF81321">
    <property type="entry name" value="Family A G protein-coupled receptor-like"/>
    <property type="match status" value="1"/>
</dbReference>
<dbReference type="GO" id="GO:0004930">
    <property type="term" value="F:G protein-coupled receptor activity"/>
    <property type="evidence" value="ECO:0007669"/>
    <property type="project" value="UniProtKB-KW"/>
</dbReference>
<dbReference type="OrthoDB" id="5961208at2759"/>
<evidence type="ECO:0000256" key="5">
    <source>
        <dbReference type="ARBA" id="ARBA00023040"/>
    </source>
</evidence>
<protein>
    <submittedName>
        <fullName evidence="13">Free fatty acid receptor 2-like</fullName>
    </submittedName>
</protein>
<keyword evidence="8 9" id="KW-0807">Transducer</keyword>
<keyword evidence="5 9" id="KW-0297">G-protein coupled receptor</keyword>
<dbReference type="GO" id="GO:0005886">
    <property type="term" value="C:plasma membrane"/>
    <property type="evidence" value="ECO:0007669"/>
    <property type="project" value="UniProtKB-SubCell"/>
</dbReference>
<evidence type="ECO:0000256" key="10">
    <source>
        <dbReference type="SAM" id="Phobius"/>
    </source>
</evidence>
<evidence type="ECO:0000259" key="11">
    <source>
        <dbReference type="PROSITE" id="PS50262"/>
    </source>
</evidence>
<dbReference type="RefSeq" id="XP_030639069.1">
    <property type="nucleotide sequence ID" value="XM_030783209.1"/>
</dbReference>
<evidence type="ECO:0000256" key="1">
    <source>
        <dbReference type="ARBA" id="ARBA00004651"/>
    </source>
</evidence>
<comment type="similarity">
    <text evidence="9">Belongs to the G-protein coupled receptor 1 family.</text>
</comment>
<gene>
    <name evidence="13" type="primary">LOC115819707</name>
</gene>
<dbReference type="CDD" id="cd15170">
    <property type="entry name" value="7tmA_FFAR2_FFAR3"/>
    <property type="match status" value="1"/>
</dbReference>
<feature type="domain" description="G-protein coupled receptors family 1 profile" evidence="11">
    <location>
        <begin position="21"/>
        <end position="270"/>
    </location>
</feature>
<feature type="transmembrane region" description="Helical" evidence="10">
    <location>
        <begin position="120"/>
        <end position="143"/>
    </location>
</feature>